<evidence type="ECO:0000259" key="9">
    <source>
        <dbReference type="Pfam" id="PF00501"/>
    </source>
</evidence>
<dbReference type="GO" id="GO:0004467">
    <property type="term" value="F:long-chain fatty acid-CoA ligase activity"/>
    <property type="evidence" value="ECO:0007669"/>
    <property type="project" value="UniProtKB-EC"/>
</dbReference>
<dbReference type="Proteomes" id="UP000225706">
    <property type="component" value="Unassembled WGS sequence"/>
</dbReference>
<dbReference type="AlphaFoldDB" id="A0A2B4S7N6"/>
<dbReference type="GO" id="GO:0035336">
    <property type="term" value="P:long-chain fatty-acyl-CoA metabolic process"/>
    <property type="evidence" value="ECO:0007669"/>
    <property type="project" value="TreeGrafter"/>
</dbReference>
<dbReference type="PROSITE" id="PS00455">
    <property type="entry name" value="AMP_BINDING"/>
    <property type="match status" value="1"/>
</dbReference>
<dbReference type="Pfam" id="PF00501">
    <property type="entry name" value="AMP-binding"/>
    <property type="match status" value="1"/>
</dbReference>
<dbReference type="GO" id="GO:0005886">
    <property type="term" value="C:plasma membrane"/>
    <property type="evidence" value="ECO:0007669"/>
    <property type="project" value="TreeGrafter"/>
</dbReference>
<feature type="domain" description="AMP-dependent synthetase/ligase" evidence="9">
    <location>
        <begin position="117"/>
        <end position="533"/>
    </location>
</feature>
<dbReference type="EMBL" id="LSMT01000176">
    <property type="protein sequence ID" value="PFX24465.1"/>
    <property type="molecule type" value="Genomic_DNA"/>
</dbReference>
<reference evidence="11" key="1">
    <citation type="journal article" date="2017" name="bioRxiv">
        <title>Comparative analysis of the genomes of Stylophora pistillata and Acropora digitifera provides evidence for extensive differences between species of corals.</title>
        <authorList>
            <person name="Voolstra C.R."/>
            <person name="Li Y."/>
            <person name="Liew Y.J."/>
            <person name="Baumgarten S."/>
            <person name="Zoccola D."/>
            <person name="Flot J.-F."/>
            <person name="Tambutte S."/>
            <person name="Allemand D."/>
            <person name="Aranda M."/>
        </authorList>
    </citation>
    <scope>NUCLEOTIDE SEQUENCE [LARGE SCALE GENOMIC DNA]</scope>
</reference>
<proteinExistence type="inferred from homology"/>
<keyword evidence="4" id="KW-0443">Lipid metabolism</keyword>
<dbReference type="Gene3D" id="3.40.50.12780">
    <property type="entry name" value="N-terminal domain of ligase-like"/>
    <property type="match status" value="1"/>
</dbReference>
<dbReference type="GO" id="GO:0005811">
    <property type="term" value="C:lipid droplet"/>
    <property type="evidence" value="ECO:0007669"/>
    <property type="project" value="TreeGrafter"/>
</dbReference>
<dbReference type="SUPFAM" id="SSF56801">
    <property type="entry name" value="Acetyl-CoA synthetase-like"/>
    <property type="match status" value="1"/>
</dbReference>
<organism evidence="10 11">
    <name type="scientific">Stylophora pistillata</name>
    <name type="common">Smooth cauliflower coral</name>
    <dbReference type="NCBI Taxonomy" id="50429"/>
    <lineage>
        <taxon>Eukaryota</taxon>
        <taxon>Metazoa</taxon>
        <taxon>Cnidaria</taxon>
        <taxon>Anthozoa</taxon>
        <taxon>Hexacorallia</taxon>
        <taxon>Scleractinia</taxon>
        <taxon>Astrocoeniina</taxon>
        <taxon>Pocilloporidae</taxon>
        <taxon>Stylophora</taxon>
    </lineage>
</organism>
<dbReference type="GO" id="GO:0005783">
    <property type="term" value="C:endoplasmic reticulum"/>
    <property type="evidence" value="ECO:0007669"/>
    <property type="project" value="TreeGrafter"/>
</dbReference>
<evidence type="ECO:0000256" key="8">
    <source>
        <dbReference type="SAM" id="Phobius"/>
    </source>
</evidence>
<evidence type="ECO:0000256" key="1">
    <source>
        <dbReference type="ARBA" id="ARBA00006432"/>
    </source>
</evidence>
<comment type="catalytic activity">
    <reaction evidence="7">
        <text>a long-chain fatty acid + ATP + CoA = a long-chain fatty acyl-CoA + AMP + diphosphate</text>
        <dbReference type="Rhea" id="RHEA:15421"/>
        <dbReference type="ChEBI" id="CHEBI:30616"/>
        <dbReference type="ChEBI" id="CHEBI:33019"/>
        <dbReference type="ChEBI" id="CHEBI:57287"/>
        <dbReference type="ChEBI" id="CHEBI:57560"/>
        <dbReference type="ChEBI" id="CHEBI:83139"/>
        <dbReference type="ChEBI" id="CHEBI:456215"/>
        <dbReference type="EC" id="6.2.1.3"/>
    </reaction>
</comment>
<sequence length="713" mass="79254">MSMETSLVEKVFLFGLNVAGWLWGIVSFLPWYYFVGRKQYRPNHNVQALPVNDLPGGPYRCVEHFGSLKTSLYDGVTTLDQMFKRAVNLYPYRKCLGTREIIKEEDEMQPNGRVFKKLVCGEYSWLTYAEVDVRARAFGKGLAALGQQVKENIVIFSDTKAEWMIAAQGCFAQNFPLVTVYATLGDEALIHGINETEVRFIITDASLLHKLSAVIDRLPKVEHIVYLGNVVKKSALLGFSRRVKVHSMHDVEEIGESQDDASMVRKGPTPADVAVIMYTSGSTGLPKGVIIPHSSLMAAVAGVIGRVQPSLSEKDIYVGYLPLAHVLELLAENAVLAHGASIGYSTTLTLSDQSSKIKKGTKGDLSVLRPTVMAAVPTIMDRIRQNVMEKVKEGPRLLQLFFSFAYSYKLKQLKLGYDTPILNRFIFSKMRSLLGGRVRQIISGGAPLSEDTQFFMNVCFCCPVGQGYGLTEVCGAGTVCNAWDRTTGRVGPPVSSAQIKLVNWEEGNYTVTDKPYPRGEIVIGGPVVNRGYFNNPTKTAEDFEEDRNGMRWFHTGDIGEFHPDGCLKIIDRKKDLVKLQIGEYVSLGKVEAALAQSQYVEALCVYAESRNTFVVCLVVPRPKQLKALAVSLGVHTDDWAEQCKNKAIQDAVLKDLQALGKALRLEKFEIPQRLTLVPEQWTPDTDLVTAALKLRRKQITSYYSQTLDAMYNS</sequence>
<dbReference type="GO" id="GO:0005524">
    <property type="term" value="F:ATP binding"/>
    <property type="evidence" value="ECO:0007669"/>
    <property type="project" value="UniProtKB-KW"/>
</dbReference>
<keyword evidence="8" id="KW-1133">Transmembrane helix</keyword>
<evidence type="ECO:0000256" key="4">
    <source>
        <dbReference type="ARBA" id="ARBA00022832"/>
    </source>
</evidence>
<evidence type="ECO:0000256" key="7">
    <source>
        <dbReference type="ARBA" id="ARBA00036813"/>
    </source>
</evidence>
<evidence type="ECO:0000256" key="6">
    <source>
        <dbReference type="ARBA" id="ARBA00026121"/>
    </source>
</evidence>
<dbReference type="PANTHER" id="PTHR43272">
    <property type="entry name" value="LONG-CHAIN-FATTY-ACID--COA LIGASE"/>
    <property type="match status" value="1"/>
</dbReference>
<comment type="similarity">
    <text evidence="1">Belongs to the ATP-dependent AMP-binding enzyme family.</text>
</comment>
<keyword evidence="3" id="KW-0547">Nucleotide-binding</keyword>
<evidence type="ECO:0000256" key="2">
    <source>
        <dbReference type="ARBA" id="ARBA00022598"/>
    </source>
</evidence>
<evidence type="ECO:0000256" key="5">
    <source>
        <dbReference type="ARBA" id="ARBA00022840"/>
    </source>
</evidence>
<keyword evidence="2 10" id="KW-0436">Ligase</keyword>
<evidence type="ECO:0000256" key="3">
    <source>
        <dbReference type="ARBA" id="ARBA00022741"/>
    </source>
</evidence>
<dbReference type="InterPro" id="IPR020845">
    <property type="entry name" value="AMP-binding_CS"/>
</dbReference>
<dbReference type="STRING" id="50429.A0A2B4S7N6"/>
<keyword evidence="8" id="KW-0812">Transmembrane</keyword>
<keyword evidence="8" id="KW-0472">Membrane</keyword>
<comment type="caution">
    <text evidence="10">The sequence shown here is derived from an EMBL/GenBank/DDBJ whole genome shotgun (WGS) entry which is preliminary data.</text>
</comment>
<keyword evidence="4" id="KW-0276">Fatty acid metabolism</keyword>
<keyword evidence="5" id="KW-0067">ATP-binding</keyword>
<accession>A0A2B4S7N6</accession>
<keyword evidence="11" id="KW-1185">Reference proteome</keyword>
<dbReference type="PANTHER" id="PTHR43272:SF83">
    <property type="entry name" value="ACYL-COA SYNTHETASE LONG-CHAIN, ISOFORM J"/>
    <property type="match status" value="1"/>
</dbReference>
<dbReference type="InterPro" id="IPR042099">
    <property type="entry name" value="ANL_N_sf"/>
</dbReference>
<protein>
    <recommendedName>
        <fullName evidence="6">long-chain-fatty-acid--CoA ligase</fullName>
        <ecNumber evidence="6">6.2.1.3</ecNumber>
    </recommendedName>
</protein>
<feature type="transmembrane region" description="Helical" evidence="8">
    <location>
        <begin position="12"/>
        <end position="34"/>
    </location>
</feature>
<dbReference type="GO" id="GO:0030182">
    <property type="term" value="P:neuron differentiation"/>
    <property type="evidence" value="ECO:0007669"/>
    <property type="project" value="TreeGrafter"/>
</dbReference>
<evidence type="ECO:0000313" key="11">
    <source>
        <dbReference type="Proteomes" id="UP000225706"/>
    </source>
</evidence>
<dbReference type="EC" id="6.2.1.3" evidence="6"/>
<dbReference type="InterPro" id="IPR000873">
    <property type="entry name" value="AMP-dep_synth/lig_dom"/>
</dbReference>
<evidence type="ECO:0000313" key="10">
    <source>
        <dbReference type="EMBL" id="PFX24465.1"/>
    </source>
</evidence>
<gene>
    <name evidence="10" type="primary">ACSL4</name>
    <name evidence="10" type="ORF">AWC38_SpisGene10970</name>
</gene>
<name>A0A2B4S7N6_STYPI</name>
<dbReference type="OrthoDB" id="6017841at2759"/>